<dbReference type="AlphaFoldDB" id="A0A6G0SX61"/>
<dbReference type="EMBL" id="VYZN01000549">
    <property type="protein sequence ID" value="KAE9522852.1"/>
    <property type="molecule type" value="Genomic_DNA"/>
</dbReference>
<protein>
    <recommendedName>
        <fullName evidence="1">EDRF1 N-terminal domain-containing protein</fullName>
    </recommendedName>
</protein>
<evidence type="ECO:0000313" key="3">
    <source>
        <dbReference type="Proteomes" id="UP000475862"/>
    </source>
</evidence>
<reference evidence="2 3" key="1">
    <citation type="submission" date="2019-08" db="EMBL/GenBank/DDBJ databases">
        <title>The genome of the soybean aphid Biotype 1, its phylome, world population structure and adaptation to the North American continent.</title>
        <authorList>
            <person name="Giordano R."/>
            <person name="Donthu R.K."/>
            <person name="Hernandez A.G."/>
            <person name="Wright C.L."/>
            <person name="Zimin A.V."/>
        </authorList>
    </citation>
    <scope>NUCLEOTIDE SEQUENCE [LARGE SCALE GENOMIC DNA]</scope>
    <source>
        <tissue evidence="2">Whole aphids</tissue>
    </source>
</reference>
<comment type="caution">
    <text evidence="2">The sequence shown here is derived from an EMBL/GenBank/DDBJ whole genome shotgun (WGS) entry which is preliminary data.</text>
</comment>
<evidence type="ECO:0000259" key="1">
    <source>
        <dbReference type="Pfam" id="PF23788"/>
    </source>
</evidence>
<dbReference type="OrthoDB" id="419432at2759"/>
<dbReference type="InterPro" id="IPR056582">
    <property type="entry name" value="EDRF1_N"/>
</dbReference>
<gene>
    <name evidence="2" type="ORF">AGLY_016749</name>
</gene>
<feature type="domain" description="EDRF1 N-terminal" evidence="1">
    <location>
        <begin position="19"/>
        <end position="186"/>
    </location>
</feature>
<dbReference type="PANTHER" id="PTHR15000">
    <property type="entry name" value="ERYTHROID DIFFERENTIATION-RELATED FACTOR 1"/>
    <property type="match status" value="1"/>
</dbReference>
<dbReference type="PANTHER" id="PTHR15000:SF1">
    <property type="entry name" value="ERYTHROID DIFFERENTIATION-RELATED FACTOR 1"/>
    <property type="match status" value="1"/>
</dbReference>
<accession>A0A6G0SX61</accession>
<dbReference type="Proteomes" id="UP000475862">
    <property type="component" value="Unassembled WGS sequence"/>
</dbReference>
<name>A0A6G0SX61_APHGL</name>
<dbReference type="GO" id="GO:0045893">
    <property type="term" value="P:positive regulation of DNA-templated transcription"/>
    <property type="evidence" value="ECO:0007669"/>
    <property type="project" value="TreeGrafter"/>
</dbReference>
<evidence type="ECO:0000313" key="2">
    <source>
        <dbReference type="EMBL" id="KAE9522852.1"/>
    </source>
</evidence>
<keyword evidence="3" id="KW-1185">Reference proteome</keyword>
<dbReference type="Pfam" id="PF23788">
    <property type="entry name" value="EDRF1_N"/>
    <property type="match status" value="1"/>
</dbReference>
<organism evidence="2 3">
    <name type="scientific">Aphis glycines</name>
    <name type="common">Soybean aphid</name>
    <dbReference type="NCBI Taxonomy" id="307491"/>
    <lineage>
        <taxon>Eukaryota</taxon>
        <taxon>Metazoa</taxon>
        <taxon>Ecdysozoa</taxon>
        <taxon>Arthropoda</taxon>
        <taxon>Hexapoda</taxon>
        <taxon>Insecta</taxon>
        <taxon>Pterygota</taxon>
        <taxon>Neoptera</taxon>
        <taxon>Paraneoptera</taxon>
        <taxon>Hemiptera</taxon>
        <taxon>Sternorrhyncha</taxon>
        <taxon>Aphidomorpha</taxon>
        <taxon>Aphidoidea</taxon>
        <taxon>Aphididae</taxon>
        <taxon>Aphidini</taxon>
        <taxon>Aphis</taxon>
        <taxon>Aphis</taxon>
    </lineage>
</organism>
<sequence>MDKQKSQHSNSNDKKVQFRSKAVVMVSNVQTPNFIRHKLNTDLKLKPKIFLSNVAESLGVRYTAGDYRGFSSFQMANMFLQCIGNEDVVSNAENIKNLCKIPYNKKSVSIMVHRIDQTLLLDEFDVEEHLTQDTSEKWAWFKKFFYKNIVKSSNNKVECITFKKNSSRKIEHKNLVSKFLHHSIGGLDSHIGQINNVCNETSSLASPLLKQLMPEEVFPQRPQINRLFNRNVLWDFNDLKMFIGTDLPIFRNDNNSSLSAKLRFNIVLLLYVLNFIDEINTY</sequence>
<proteinExistence type="predicted"/>